<reference evidence="10 11" key="1">
    <citation type="journal article" date="2013" name="Genome Announc.">
        <title>Complete Genome Sequence of Glaciecola psychrophila Strain 170T.</title>
        <authorList>
            <person name="Yin J."/>
            <person name="Chen J."/>
            <person name="Liu G."/>
            <person name="Yu Y."/>
            <person name="Song L."/>
            <person name="Wang X."/>
            <person name="Qu X."/>
        </authorList>
    </citation>
    <scope>NUCLEOTIDE SEQUENCE [LARGE SCALE GENOMIC DNA]</scope>
    <source>
        <strain evidence="10 11">170</strain>
    </source>
</reference>
<dbReference type="Proteomes" id="UP000011864">
    <property type="component" value="Chromosome"/>
</dbReference>
<evidence type="ECO:0000256" key="6">
    <source>
        <dbReference type="ARBA" id="ARBA00023163"/>
    </source>
</evidence>
<dbReference type="SUPFAM" id="SSF46689">
    <property type="entry name" value="Homeodomain-like"/>
    <property type="match status" value="1"/>
</dbReference>
<keyword evidence="11" id="KW-1185">Reference proteome</keyword>
<accession>K6YSK8</accession>
<keyword evidence="3" id="KW-0067">ATP-binding</keyword>
<dbReference type="PROSITE" id="PS50045">
    <property type="entry name" value="SIGMA54_INTERACT_4"/>
    <property type="match status" value="1"/>
</dbReference>
<dbReference type="SMART" id="SM00382">
    <property type="entry name" value="AAA"/>
    <property type="match status" value="1"/>
</dbReference>
<dbReference type="CDD" id="cd00009">
    <property type="entry name" value="AAA"/>
    <property type="match status" value="1"/>
</dbReference>
<evidence type="ECO:0000256" key="2">
    <source>
        <dbReference type="ARBA" id="ARBA00022797"/>
    </source>
</evidence>
<sequence length="458" mass="51223">MKIFNEKFLQPVLDALPDGVYITDGNGVTVGVNSAYERITGLQRHRILGKHMQDLVRDGYISNSVSLEVIRERQPITRVQTIKGNRKIVVSGNPMFDENGTLEYVISSVRDVTALLRAKHAEEQLERILTVRKEYFIDVDVHTDKAGVLTGTNTRQCYRLAEKVAATDVKILIQGETGTGKTLLAQFIHDNSLRSAAPFISLNCAAMPEGLIEAELFGYTPGAFTGASSRGKEGLLDIANGGTLFLDEIGDLPLSLQAKLLKVIEENKFLPLGGTRFKNTNIRLITATHHDLKQAIADGKFREDLYYRLQVMPLDLPPLRKRQDEISPLLTHYLNHYAKRYNTEKALHPETLEVLIHYKWPGNIRELMNLVERLVLITERSEILPNDLPESIRPLVAHSDPYSSGSLKQQVGDLERELISNALSLYGSTRAAAASLGINQSTLVKKRQSFQSINKDKM</sequence>
<name>K6YSK8_9ALTE</name>
<dbReference type="InterPro" id="IPR030828">
    <property type="entry name" value="HTH_TyrR"/>
</dbReference>
<dbReference type="EMBL" id="CP003837">
    <property type="protein sequence ID" value="AGH46162.1"/>
    <property type="molecule type" value="Genomic_DNA"/>
</dbReference>
<dbReference type="InterPro" id="IPR035965">
    <property type="entry name" value="PAS-like_dom_sf"/>
</dbReference>
<protein>
    <recommendedName>
        <fullName evidence="7">HTH-type transcriptional regulatory protein TyrR</fullName>
    </recommendedName>
</protein>
<dbReference type="InterPro" id="IPR058031">
    <property type="entry name" value="AAA_lid_NorR"/>
</dbReference>
<dbReference type="eggNOG" id="COG3829">
    <property type="taxonomic scope" value="Bacteria"/>
</dbReference>
<dbReference type="InterPro" id="IPR000014">
    <property type="entry name" value="PAS"/>
</dbReference>
<dbReference type="KEGG" id="gps:C427_4057"/>
<dbReference type="InterPro" id="IPR027417">
    <property type="entry name" value="P-loop_NTPase"/>
</dbReference>
<dbReference type="PANTHER" id="PTHR32071">
    <property type="entry name" value="TRANSCRIPTIONAL REGULATORY PROTEIN"/>
    <property type="match status" value="1"/>
</dbReference>
<evidence type="ECO:0000259" key="9">
    <source>
        <dbReference type="PROSITE" id="PS50112"/>
    </source>
</evidence>
<dbReference type="CDD" id="cd00130">
    <property type="entry name" value="PAS"/>
    <property type="match status" value="1"/>
</dbReference>
<keyword evidence="2" id="KW-0058">Aromatic hydrocarbons catabolism</keyword>
<dbReference type="Gene3D" id="3.40.50.300">
    <property type="entry name" value="P-loop containing nucleotide triphosphate hydrolases"/>
    <property type="match status" value="1"/>
</dbReference>
<evidence type="ECO:0000256" key="1">
    <source>
        <dbReference type="ARBA" id="ARBA00022741"/>
    </source>
</evidence>
<dbReference type="SMART" id="SM00091">
    <property type="entry name" value="PAS"/>
    <property type="match status" value="1"/>
</dbReference>
<dbReference type="InterPro" id="IPR002078">
    <property type="entry name" value="Sigma_54_int"/>
</dbReference>
<dbReference type="Gene3D" id="3.30.450.20">
    <property type="entry name" value="PAS domain"/>
    <property type="match status" value="1"/>
</dbReference>
<dbReference type="Gene3D" id="1.10.10.60">
    <property type="entry name" value="Homeodomain-like"/>
    <property type="match status" value="1"/>
</dbReference>
<dbReference type="HOGENOM" id="CLU_000445_8_1_6"/>
<dbReference type="PROSITE" id="PS00675">
    <property type="entry name" value="SIGMA54_INTERACT_1"/>
    <property type="match status" value="1"/>
</dbReference>
<dbReference type="FunFam" id="3.40.50.300:FF:000006">
    <property type="entry name" value="DNA-binding transcriptional regulator NtrC"/>
    <property type="match status" value="1"/>
</dbReference>
<gene>
    <name evidence="10" type="primary">rocR</name>
    <name evidence="10" type="ORF">C427_4057</name>
</gene>
<keyword evidence="6" id="KW-0804">Transcription</keyword>
<dbReference type="GO" id="GO:0003677">
    <property type="term" value="F:DNA binding"/>
    <property type="evidence" value="ECO:0007669"/>
    <property type="project" value="UniProtKB-KW"/>
</dbReference>
<dbReference type="PROSITE" id="PS00676">
    <property type="entry name" value="SIGMA54_INTERACT_2"/>
    <property type="match status" value="1"/>
</dbReference>
<dbReference type="SUPFAM" id="SSF52540">
    <property type="entry name" value="P-loop containing nucleoside triphosphate hydrolases"/>
    <property type="match status" value="1"/>
</dbReference>
<dbReference type="Pfam" id="PF18024">
    <property type="entry name" value="HTH_50"/>
    <property type="match status" value="1"/>
</dbReference>
<dbReference type="InterPro" id="IPR025944">
    <property type="entry name" value="Sigma_54_int_dom_CS"/>
</dbReference>
<evidence type="ECO:0000256" key="7">
    <source>
        <dbReference type="ARBA" id="ARBA00029500"/>
    </source>
</evidence>
<keyword evidence="4" id="KW-0805">Transcription regulation</keyword>
<dbReference type="InterPro" id="IPR025662">
    <property type="entry name" value="Sigma_54_int_dom_ATP-bd_1"/>
</dbReference>
<dbReference type="InterPro" id="IPR013767">
    <property type="entry name" value="PAS_fold"/>
</dbReference>
<dbReference type="SUPFAM" id="SSF55785">
    <property type="entry name" value="PYP-like sensor domain (PAS domain)"/>
    <property type="match status" value="1"/>
</dbReference>
<dbReference type="Gene3D" id="1.10.8.60">
    <property type="match status" value="1"/>
</dbReference>
<evidence type="ECO:0000313" key="11">
    <source>
        <dbReference type="Proteomes" id="UP000011864"/>
    </source>
</evidence>
<dbReference type="Pfam" id="PF00989">
    <property type="entry name" value="PAS"/>
    <property type="match status" value="1"/>
</dbReference>
<dbReference type="GO" id="GO:0005524">
    <property type="term" value="F:ATP binding"/>
    <property type="evidence" value="ECO:0007669"/>
    <property type="project" value="UniProtKB-KW"/>
</dbReference>
<evidence type="ECO:0000256" key="5">
    <source>
        <dbReference type="ARBA" id="ARBA00023125"/>
    </source>
</evidence>
<dbReference type="Pfam" id="PF25601">
    <property type="entry name" value="AAA_lid_14"/>
    <property type="match status" value="1"/>
</dbReference>
<dbReference type="PROSITE" id="PS00688">
    <property type="entry name" value="SIGMA54_INTERACT_3"/>
    <property type="match status" value="1"/>
</dbReference>
<keyword evidence="5" id="KW-0238">DNA-binding</keyword>
<dbReference type="RefSeq" id="WP_007634357.1">
    <property type="nucleotide sequence ID" value="NC_020514.1"/>
</dbReference>
<keyword evidence="1" id="KW-0547">Nucleotide-binding</keyword>
<dbReference type="InterPro" id="IPR003593">
    <property type="entry name" value="AAA+_ATPase"/>
</dbReference>
<dbReference type="InterPro" id="IPR025943">
    <property type="entry name" value="Sigma_54_int_dom_ATP-bd_2"/>
</dbReference>
<proteinExistence type="predicted"/>
<organism evidence="10 11">
    <name type="scientific">Paraglaciecola psychrophila 170</name>
    <dbReference type="NCBI Taxonomy" id="1129794"/>
    <lineage>
        <taxon>Bacteria</taxon>
        <taxon>Pseudomonadati</taxon>
        <taxon>Pseudomonadota</taxon>
        <taxon>Gammaproteobacteria</taxon>
        <taxon>Alteromonadales</taxon>
        <taxon>Alteromonadaceae</taxon>
        <taxon>Paraglaciecola</taxon>
    </lineage>
</organism>
<dbReference type="InterPro" id="IPR009057">
    <property type="entry name" value="Homeodomain-like_sf"/>
</dbReference>
<feature type="domain" description="Sigma-54 factor interaction" evidence="8">
    <location>
        <begin position="155"/>
        <end position="376"/>
    </location>
</feature>
<dbReference type="PROSITE" id="PS50112">
    <property type="entry name" value="PAS"/>
    <property type="match status" value="1"/>
</dbReference>
<dbReference type="AlphaFoldDB" id="K6YSK8"/>
<feature type="domain" description="PAS" evidence="9">
    <location>
        <begin position="5"/>
        <end position="56"/>
    </location>
</feature>
<dbReference type="PATRIC" id="fig|1129794.4.peg.4041"/>
<dbReference type="NCBIfam" id="TIGR00229">
    <property type="entry name" value="sensory_box"/>
    <property type="match status" value="1"/>
</dbReference>
<dbReference type="OrthoDB" id="9804019at2"/>
<evidence type="ECO:0000256" key="3">
    <source>
        <dbReference type="ARBA" id="ARBA00022840"/>
    </source>
</evidence>
<dbReference type="Pfam" id="PF00158">
    <property type="entry name" value="Sigma54_activat"/>
    <property type="match status" value="1"/>
</dbReference>
<evidence type="ECO:0000256" key="4">
    <source>
        <dbReference type="ARBA" id="ARBA00023015"/>
    </source>
</evidence>
<dbReference type="GO" id="GO:0006355">
    <property type="term" value="P:regulation of DNA-templated transcription"/>
    <property type="evidence" value="ECO:0007669"/>
    <property type="project" value="InterPro"/>
</dbReference>
<evidence type="ECO:0000313" key="10">
    <source>
        <dbReference type="EMBL" id="AGH46162.1"/>
    </source>
</evidence>
<dbReference type="STRING" id="1129794.C427_4057"/>
<evidence type="ECO:0000259" key="8">
    <source>
        <dbReference type="PROSITE" id="PS50045"/>
    </source>
</evidence>
<dbReference type="PANTHER" id="PTHR32071:SF81">
    <property type="entry name" value="PROPIONATE CATABOLISM OPERON REGULATORY PROTEIN"/>
    <property type="match status" value="1"/>
</dbReference>